<dbReference type="Proteomes" id="UP000786693">
    <property type="component" value="Unassembled WGS sequence"/>
</dbReference>
<comment type="caution">
    <text evidence="3">The sequence shown here is derived from an EMBL/GenBank/DDBJ whole genome shotgun (WGS) entry which is preliminary data.</text>
</comment>
<name>A0ABQ4NLZ1_9RHOB</name>
<evidence type="ECO:0000256" key="1">
    <source>
        <dbReference type="SAM" id="MobiDB-lite"/>
    </source>
</evidence>
<feature type="region of interest" description="Disordered" evidence="1">
    <location>
        <begin position="617"/>
        <end position="638"/>
    </location>
</feature>
<keyword evidence="4" id="KW-1185">Reference proteome</keyword>
<evidence type="ECO:0000259" key="2">
    <source>
        <dbReference type="Pfam" id="PF00535"/>
    </source>
</evidence>
<feature type="domain" description="Glycosyltransferase 2-like" evidence="2">
    <location>
        <begin position="383"/>
        <end position="502"/>
    </location>
</feature>
<proteinExistence type="predicted"/>
<evidence type="ECO:0000313" key="4">
    <source>
        <dbReference type="Proteomes" id="UP000786693"/>
    </source>
</evidence>
<sequence>MLPVLPDHLTTLLKSAGKFADVLRRTGFPDTEAIADLEGIASRKGLGAAYDHARSRQGYLAFAEDTITGVHSGPAFDAHAQQLIDQGEAVPRLKSLVPDRPPMEAWQANVLSAFAEALLSGKDPLGMADGYLYGSGFAELGLPAGRAELMEVFCTDHPRAALVLMDHIEALVDRPEVLQPLLRFGLRYFTTNRYFQKTYDLCRFFRDTYGLRGQDVGDVLDRLWYAAFRLGRREEALETLDHWATLRPVLKRPLVYRALVTSVTDPALATELLEDAGAALGRSTVGGNAIYVEQALREGRLREAESAIRNAIYEAERTDEGIVPQDYLISLHNVLIARGRPSRALDRVFFDQEIKLRWDGHFGLDTVEDVSGRSAVTRGRVAIVMTAFRAEAFLERAMMGVLGQSHRDLELIVVDDCSDDGTVEIVQRLAREDARVRYLRTPRNMGTYGAKNLGIRDALTRASEFVTLCDSDDFWLRNHLSVHLSAMAEMPDTVCTTSQWIRVRDDGTIEAGLRGRYVETCPHSTFFHRSVFDQVGLFDAVRFGADREFLNRVGLHFGPQAVRPIHSLLTLGRRHDASLTTAGAGAISQFNESPLRLQYWQAWNEWHVASLKAGRLPHTDGDPDAAERPFVAPGGMMP</sequence>
<dbReference type="EMBL" id="BPFH01000003">
    <property type="protein sequence ID" value="GIT95250.1"/>
    <property type="molecule type" value="Genomic_DNA"/>
</dbReference>
<dbReference type="PANTHER" id="PTHR22916:SF3">
    <property type="entry name" value="UDP-GLCNAC:BETAGAL BETA-1,3-N-ACETYLGLUCOSAMINYLTRANSFERASE-LIKE PROTEIN 1"/>
    <property type="match status" value="1"/>
</dbReference>
<dbReference type="RefSeq" id="WP_220748750.1">
    <property type="nucleotide sequence ID" value="NZ_BPFH01000003.1"/>
</dbReference>
<organism evidence="3 4">
    <name type="scientific">Jannaschia pagri</name>
    <dbReference type="NCBI Taxonomy" id="2829797"/>
    <lineage>
        <taxon>Bacteria</taxon>
        <taxon>Pseudomonadati</taxon>
        <taxon>Pseudomonadota</taxon>
        <taxon>Alphaproteobacteria</taxon>
        <taxon>Rhodobacterales</taxon>
        <taxon>Roseobacteraceae</taxon>
        <taxon>Jannaschia</taxon>
    </lineage>
</organism>
<dbReference type="InterPro" id="IPR001173">
    <property type="entry name" value="Glyco_trans_2-like"/>
</dbReference>
<dbReference type="Gene3D" id="3.90.550.10">
    <property type="entry name" value="Spore Coat Polysaccharide Biosynthesis Protein SpsA, Chain A"/>
    <property type="match status" value="1"/>
</dbReference>
<dbReference type="PANTHER" id="PTHR22916">
    <property type="entry name" value="GLYCOSYLTRANSFERASE"/>
    <property type="match status" value="1"/>
</dbReference>
<dbReference type="SUPFAM" id="SSF53448">
    <property type="entry name" value="Nucleotide-diphospho-sugar transferases"/>
    <property type="match status" value="1"/>
</dbReference>
<protein>
    <recommendedName>
        <fullName evidence="2">Glycosyltransferase 2-like domain-containing protein</fullName>
    </recommendedName>
</protein>
<feature type="compositionally biased region" description="Basic and acidic residues" evidence="1">
    <location>
        <begin position="617"/>
        <end position="627"/>
    </location>
</feature>
<dbReference type="CDD" id="cd00761">
    <property type="entry name" value="Glyco_tranf_GTA_type"/>
    <property type="match status" value="1"/>
</dbReference>
<dbReference type="Pfam" id="PF00535">
    <property type="entry name" value="Glycos_transf_2"/>
    <property type="match status" value="1"/>
</dbReference>
<evidence type="ECO:0000313" key="3">
    <source>
        <dbReference type="EMBL" id="GIT95250.1"/>
    </source>
</evidence>
<accession>A0ABQ4NLZ1</accession>
<reference evidence="3 4" key="1">
    <citation type="submission" date="2021-05" db="EMBL/GenBank/DDBJ databases">
        <title>Bacteria Genome sequencing.</title>
        <authorList>
            <person name="Takabe Y."/>
            <person name="Nakajima Y."/>
            <person name="Suzuki S."/>
            <person name="Shiozaki T."/>
        </authorList>
    </citation>
    <scope>NUCLEOTIDE SEQUENCE [LARGE SCALE GENOMIC DNA]</scope>
    <source>
        <strain evidence="3 4">AI_62</strain>
    </source>
</reference>
<dbReference type="InterPro" id="IPR029044">
    <property type="entry name" value="Nucleotide-diphossugar_trans"/>
</dbReference>
<gene>
    <name evidence="3" type="ORF">JANAI62_18730</name>
</gene>